<dbReference type="InterPro" id="IPR035965">
    <property type="entry name" value="PAS-like_dom_sf"/>
</dbReference>
<dbReference type="InterPro" id="IPR000700">
    <property type="entry name" value="PAS-assoc_C"/>
</dbReference>
<feature type="modified residue" description="4-aspartylphosphate" evidence="5">
    <location>
        <position position="726"/>
    </location>
</feature>
<dbReference type="InterPro" id="IPR036097">
    <property type="entry name" value="HisK_dim/P_sf"/>
</dbReference>
<evidence type="ECO:0000259" key="8">
    <source>
        <dbReference type="PROSITE" id="PS50110"/>
    </source>
</evidence>
<dbReference type="PROSITE" id="PS50109">
    <property type="entry name" value="HIS_KIN"/>
    <property type="match status" value="1"/>
</dbReference>
<keyword evidence="4" id="KW-0902">Two-component regulatory system</keyword>
<dbReference type="InterPro" id="IPR004358">
    <property type="entry name" value="Sig_transdc_His_kin-like_C"/>
</dbReference>
<dbReference type="Gene3D" id="3.30.565.10">
    <property type="entry name" value="Histidine kinase-like ATPase, C-terminal domain"/>
    <property type="match status" value="1"/>
</dbReference>
<protein>
    <recommendedName>
        <fullName evidence="2">histidine kinase</fullName>
        <ecNumber evidence="2">2.7.13.3</ecNumber>
    </recommendedName>
</protein>
<dbReference type="CDD" id="cd00082">
    <property type="entry name" value="HisKA"/>
    <property type="match status" value="1"/>
</dbReference>
<feature type="domain" description="PAC" evidence="10">
    <location>
        <begin position="230"/>
        <end position="282"/>
    </location>
</feature>
<dbReference type="PANTHER" id="PTHR45339">
    <property type="entry name" value="HYBRID SIGNAL TRANSDUCTION HISTIDINE KINASE J"/>
    <property type="match status" value="1"/>
</dbReference>
<feature type="domain" description="Response regulatory" evidence="8">
    <location>
        <begin position="677"/>
        <end position="791"/>
    </location>
</feature>
<dbReference type="InterPro" id="IPR013655">
    <property type="entry name" value="PAS_fold_3"/>
</dbReference>
<dbReference type="SMART" id="SM00448">
    <property type="entry name" value="REC"/>
    <property type="match status" value="1"/>
</dbReference>
<dbReference type="InterPro" id="IPR036890">
    <property type="entry name" value="HATPase_C_sf"/>
</dbReference>
<proteinExistence type="predicted"/>
<dbReference type="InterPro" id="IPR003594">
    <property type="entry name" value="HATPase_dom"/>
</dbReference>
<dbReference type="Pfam" id="PF00072">
    <property type="entry name" value="Response_reg"/>
    <property type="match status" value="1"/>
</dbReference>
<dbReference type="SMART" id="SM00091">
    <property type="entry name" value="PAS"/>
    <property type="match status" value="2"/>
</dbReference>
<evidence type="ECO:0000259" key="10">
    <source>
        <dbReference type="PROSITE" id="PS50113"/>
    </source>
</evidence>
<dbReference type="PANTHER" id="PTHR45339:SF1">
    <property type="entry name" value="HYBRID SIGNAL TRANSDUCTION HISTIDINE KINASE J"/>
    <property type="match status" value="1"/>
</dbReference>
<evidence type="ECO:0000256" key="4">
    <source>
        <dbReference type="ARBA" id="ARBA00023012"/>
    </source>
</evidence>
<evidence type="ECO:0000259" key="7">
    <source>
        <dbReference type="PROSITE" id="PS50109"/>
    </source>
</evidence>
<dbReference type="Gene3D" id="3.30.450.20">
    <property type="entry name" value="PAS domain"/>
    <property type="match status" value="2"/>
</dbReference>
<evidence type="ECO:0000313" key="12">
    <source>
        <dbReference type="Proteomes" id="UP000075320"/>
    </source>
</evidence>
<feature type="coiled-coil region" evidence="6">
    <location>
        <begin position="402"/>
        <end position="429"/>
    </location>
</feature>
<dbReference type="CDD" id="cd16922">
    <property type="entry name" value="HATPase_EvgS-ArcB-TorS-like"/>
    <property type="match status" value="1"/>
</dbReference>
<dbReference type="Pfam" id="PF00512">
    <property type="entry name" value="HisKA"/>
    <property type="match status" value="1"/>
</dbReference>
<dbReference type="CDD" id="cd17546">
    <property type="entry name" value="REC_hyHK_CKI1_RcsC-like"/>
    <property type="match status" value="1"/>
</dbReference>
<dbReference type="SMART" id="SM00388">
    <property type="entry name" value="HisKA"/>
    <property type="match status" value="1"/>
</dbReference>
<dbReference type="PROSITE" id="PS50113">
    <property type="entry name" value="PAC"/>
    <property type="match status" value="1"/>
</dbReference>
<dbReference type="PROSITE" id="PS50112">
    <property type="entry name" value="PAS"/>
    <property type="match status" value="1"/>
</dbReference>
<dbReference type="Proteomes" id="UP000075320">
    <property type="component" value="Unassembled WGS sequence"/>
</dbReference>
<evidence type="ECO:0000313" key="11">
    <source>
        <dbReference type="EMBL" id="KYG65569.1"/>
    </source>
</evidence>
<dbReference type="InterPro" id="IPR000014">
    <property type="entry name" value="PAS"/>
</dbReference>
<accession>A0A150WMQ6</accession>
<dbReference type="InterPro" id="IPR001789">
    <property type="entry name" value="Sig_transdc_resp-reg_receiver"/>
</dbReference>
<dbReference type="CDD" id="cd00130">
    <property type="entry name" value="PAS"/>
    <property type="match status" value="2"/>
</dbReference>
<dbReference type="SUPFAM" id="SSF47384">
    <property type="entry name" value="Homodimeric domain of signal transducing histidine kinase"/>
    <property type="match status" value="1"/>
</dbReference>
<dbReference type="SUPFAM" id="SSF55785">
    <property type="entry name" value="PYP-like sensor domain (PAS domain)"/>
    <property type="match status" value="2"/>
</dbReference>
<keyword evidence="12" id="KW-1185">Reference proteome</keyword>
<feature type="domain" description="Histidine kinase" evidence="7">
    <location>
        <begin position="429"/>
        <end position="652"/>
    </location>
</feature>
<dbReference type="FunFam" id="3.30.565.10:FF:000010">
    <property type="entry name" value="Sensor histidine kinase RcsC"/>
    <property type="match status" value="1"/>
</dbReference>
<dbReference type="InterPro" id="IPR003661">
    <property type="entry name" value="HisK_dim/P_dom"/>
</dbReference>
<dbReference type="Gene3D" id="1.10.287.130">
    <property type="match status" value="1"/>
</dbReference>
<dbReference type="SMART" id="SM00387">
    <property type="entry name" value="HATPase_c"/>
    <property type="match status" value="1"/>
</dbReference>
<dbReference type="InterPro" id="IPR005467">
    <property type="entry name" value="His_kinase_dom"/>
</dbReference>
<evidence type="ECO:0000256" key="1">
    <source>
        <dbReference type="ARBA" id="ARBA00000085"/>
    </source>
</evidence>
<keyword evidence="3 5" id="KW-0597">Phosphoprotein</keyword>
<dbReference type="EMBL" id="LUKE01000001">
    <property type="protein sequence ID" value="KYG65569.1"/>
    <property type="molecule type" value="Genomic_DNA"/>
</dbReference>
<dbReference type="PROSITE" id="PS50110">
    <property type="entry name" value="RESPONSE_REGULATORY"/>
    <property type="match status" value="1"/>
</dbReference>
<sequence>MDFTYVTPHLKKISPQVLAVGELGKKICAQPEFSHSGFNISYAESATDVFKRLATSDFAAILLCYQVLEENDFKTLKQLRSLSGLVPLILVTQKPMDQDHEVIAYESGATDIVCAKISPRILVTKLKYYLDLQVAKDIQLHWQDDLMSTHRAVEQSEEKLKFALSSANMGMWTVALPSGHVVLSEEARSIFGFAKTYDTSDAAIDEFIHPDFREQAREVLADAIASGSLYNDEYQIIRPDGEIRWINARGRARYDFRGQPYQLSGLIWDVTARKNAEINLAALETRFSRSAEATDLGVWYCNLPFSDLIWNKEVKGHFFLPPDAYVTIETFYEIIHPEDREPARLAIETSIQNKTPYDVVYRTVNPENPNDIKYIRAIGWTDYNDAGEAIRFDGITLDVSQQRAYEEDLRQAKEAAEKANELKSSFLANMSHEIRTPLGAMIGFADLLKDETISDEERLSYANVITRNGHQLSHIINDILDISKVESGQFTVENLETDPRAVTEEVMSLLSLNAKEKGIKLSLTVKDNVPAKIVTDPLRLRQILTNIIGNAVKFTIEGDVKVTLLAEKNESGRAAVGIRVEDTGEGIALEDQKKLFQVFCQADNSVTRKFGGTGLGLALSRKLARALNGDVVLEKSVKGKGSSFLITLTSGTLSRNTAEESARKNESGMATDISGVRVLLVEDTPDNQELISKVLTEQNATVDLASDGMLGIEKALQGNYDLVLMDLQMPVMDGYTATQKLRERGFEKPIIALSAHAMNEVRLECLNVGCDDYLTKPIDFDQLIKFVGQYSGKN</sequence>
<organism evidence="11 12">
    <name type="scientific">Bdellovibrio bacteriovorus</name>
    <dbReference type="NCBI Taxonomy" id="959"/>
    <lineage>
        <taxon>Bacteria</taxon>
        <taxon>Pseudomonadati</taxon>
        <taxon>Bdellovibrionota</taxon>
        <taxon>Bdellovibrionia</taxon>
        <taxon>Bdellovibrionales</taxon>
        <taxon>Pseudobdellovibrionaceae</taxon>
        <taxon>Bdellovibrio</taxon>
    </lineage>
</organism>
<dbReference type="OrthoDB" id="5287179at2"/>
<evidence type="ECO:0000256" key="3">
    <source>
        <dbReference type="ARBA" id="ARBA00022553"/>
    </source>
</evidence>
<dbReference type="InterPro" id="IPR001610">
    <property type="entry name" value="PAC"/>
</dbReference>
<dbReference type="RefSeq" id="WP_061833113.1">
    <property type="nucleotide sequence ID" value="NZ_LUKE01000001.1"/>
</dbReference>
<comment type="caution">
    <text evidence="11">The sequence shown here is derived from an EMBL/GenBank/DDBJ whole genome shotgun (WGS) entry which is preliminary data.</text>
</comment>
<dbReference type="AlphaFoldDB" id="A0A150WMQ6"/>
<evidence type="ECO:0000256" key="2">
    <source>
        <dbReference type="ARBA" id="ARBA00012438"/>
    </source>
</evidence>
<evidence type="ECO:0000256" key="6">
    <source>
        <dbReference type="SAM" id="Coils"/>
    </source>
</evidence>
<reference evidence="11 12" key="1">
    <citation type="submission" date="2016-03" db="EMBL/GenBank/DDBJ databases">
        <authorList>
            <person name="Ploux O."/>
        </authorList>
    </citation>
    <scope>NUCLEOTIDE SEQUENCE [LARGE SCALE GENOMIC DNA]</scope>
    <source>
        <strain evidence="11 12">R0</strain>
    </source>
</reference>
<comment type="catalytic activity">
    <reaction evidence="1">
        <text>ATP + protein L-histidine = ADP + protein N-phospho-L-histidine.</text>
        <dbReference type="EC" id="2.7.13.3"/>
    </reaction>
</comment>
<dbReference type="SMART" id="SM00086">
    <property type="entry name" value="PAC"/>
    <property type="match status" value="1"/>
</dbReference>
<dbReference type="SUPFAM" id="SSF55874">
    <property type="entry name" value="ATPase domain of HSP90 chaperone/DNA topoisomerase II/histidine kinase"/>
    <property type="match status" value="1"/>
</dbReference>
<dbReference type="SUPFAM" id="SSF52172">
    <property type="entry name" value="CheY-like"/>
    <property type="match status" value="2"/>
</dbReference>
<dbReference type="Gene3D" id="3.40.50.2300">
    <property type="match status" value="2"/>
</dbReference>
<dbReference type="NCBIfam" id="TIGR00229">
    <property type="entry name" value="sensory_box"/>
    <property type="match status" value="1"/>
</dbReference>
<dbReference type="Pfam" id="PF02518">
    <property type="entry name" value="HATPase_c"/>
    <property type="match status" value="1"/>
</dbReference>
<gene>
    <name evidence="11" type="ORF">AZI86_00365</name>
</gene>
<feature type="domain" description="PAS" evidence="9">
    <location>
        <begin position="156"/>
        <end position="227"/>
    </location>
</feature>
<name>A0A150WMQ6_BDEBC</name>
<dbReference type="GO" id="GO:0000155">
    <property type="term" value="F:phosphorelay sensor kinase activity"/>
    <property type="evidence" value="ECO:0007669"/>
    <property type="project" value="InterPro"/>
</dbReference>
<evidence type="ECO:0000256" key="5">
    <source>
        <dbReference type="PROSITE-ProRule" id="PRU00169"/>
    </source>
</evidence>
<dbReference type="InterPro" id="IPR011006">
    <property type="entry name" value="CheY-like_superfamily"/>
</dbReference>
<dbReference type="PRINTS" id="PR00344">
    <property type="entry name" value="BCTRLSENSOR"/>
</dbReference>
<dbReference type="Pfam" id="PF08447">
    <property type="entry name" value="PAS_3"/>
    <property type="match status" value="2"/>
</dbReference>
<keyword evidence="6" id="KW-0175">Coiled coil</keyword>
<dbReference type="Gene3D" id="2.10.70.100">
    <property type="match status" value="1"/>
</dbReference>
<dbReference type="EC" id="2.7.13.3" evidence="2"/>
<evidence type="ECO:0000259" key="9">
    <source>
        <dbReference type="PROSITE" id="PS50112"/>
    </source>
</evidence>